<dbReference type="Gramene" id="PNT62319">
    <property type="protein sequence ID" value="PNT62319"/>
    <property type="gene ID" value="BRADI_4g01687v3"/>
</dbReference>
<dbReference type="FunFam" id="3.40.50.300:FF:001091">
    <property type="entry name" value="Probable disease resistance protein At1g61300"/>
    <property type="match status" value="1"/>
</dbReference>
<accession>I1IGF3</accession>
<dbReference type="GO" id="GO:0002758">
    <property type="term" value="P:innate immune response-activating signaling pathway"/>
    <property type="evidence" value="ECO:0007669"/>
    <property type="project" value="UniProtKB-ARBA"/>
</dbReference>
<evidence type="ECO:0000256" key="2">
    <source>
        <dbReference type="ARBA" id="ARBA00022614"/>
    </source>
</evidence>
<keyword evidence="4" id="KW-0547">Nucleotide-binding</keyword>
<keyword evidence="3" id="KW-0677">Repeat</keyword>
<feature type="domain" description="Disease resistance N-terminal" evidence="9">
    <location>
        <begin position="7"/>
        <end position="98"/>
    </location>
</feature>
<dbReference type="InterPro" id="IPR036388">
    <property type="entry name" value="WH-like_DNA-bd_sf"/>
</dbReference>
<dbReference type="AlphaFoldDB" id="I1IGF3"/>
<keyword evidence="14" id="KW-1185">Reference proteome</keyword>
<dbReference type="InterPro" id="IPR044974">
    <property type="entry name" value="Disease_R_plants"/>
</dbReference>
<evidence type="ECO:0000256" key="6">
    <source>
        <dbReference type="ARBA" id="ARBA00023054"/>
    </source>
</evidence>
<evidence type="ECO:0000313" key="12">
    <source>
        <dbReference type="EMBL" id="KQJ85785.1"/>
    </source>
</evidence>
<dbReference type="Gene3D" id="3.40.50.300">
    <property type="entry name" value="P-loop containing nucleotide triphosphate hydrolases"/>
    <property type="match status" value="1"/>
</dbReference>
<evidence type="ECO:0000313" key="13">
    <source>
        <dbReference type="EnsemblPlants" id="KQJ85785"/>
    </source>
</evidence>
<reference evidence="12" key="2">
    <citation type="submission" date="2017-06" db="EMBL/GenBank/DDBJ databases">
        <title>WGS assembly of Brachypodium distachyon.</title>
        <authorList>
            <consortium name="The International Brachypodium Initiative"/>
            <person name="Lucas S."/>
            <person name="Harmon-Smith M."/>
            <person name="Lail K."/>
            <person name="Tice H."/>
            <person name="Grimwood J."/>
            <person name="Bruce D."/>
            <person name="Barry K."/>
            <person name="Shu S."/>
            <person name="Lindquist E."/>
            <person name="Wang M."/>
            <person name="Pitluck S."/>
            <person name="Vogel J.P."/>
            <person name="Garvin D.F."/>
            <person name="Mockler T.C."/>
            <person name="Schmutz J."/>
            <person name="Rokhsar D."/>
            <person name="Bevan M.W."/>
        </authorList>
    </citation>
    <scope>NUCLEOTIDE SEQUENCE</scope>
    <source>
        <strain evidence="12">Bd21</strain>
    </source>
</reference>
<dbReference type="SUPFAM" id="SSF52058">
    <property type="entry name" value="L domain-like"/>
    <property type="match status" value="1"/>
</dbReference>
<dbReference type="PANTHER" id="PTHR23155">
    <property type="entry name" value="DISEASE RESISTANCE PROTEIN RP"/>
    <property type="match status" value="1"/>
</dbReference>
<reference evidence="12 13" key="1">
    <citation type="journal article" date="2010" name="Nature">
        <title>Genome sequencing and analysis of the model grass Brachypodium distachyon.</title>
        <authorList>
            <consortium name="International Brachypodium Initiative"/>
        </authorList>
    </citation>
    <scope>NUCLEOTIDE SEQUENCE [LARGE SCALE GENOMIC DNA]</scope>
    <source>
        <strain evidence="12 13">Bd21</strain>
    </source>
</reference>
<dbReference type="PRINTS" id="PR00364">
    <property type="entry name" value="DISEASERSIST"/>
</dbReference>
<dbReference type="EMBL" id="CM000883">
    <property type="protein sequence ID" value="PNT62319.1"/>
    <property type="molecule type" value="Genomic_DNA"/>
</dbReference>
<dbReference type="EnsemblPlants" id="PNT62322">
    <property type="protein sequence ID" value="PNT62322"/>
    <property type="gene ID" value="BRADI_4g01687v3"/>
</dbReference>
<evidence type="ECO:0000259" key="11">
    <source>
        <dbReference type="Pfam" id="PF23598"/>
    </source>
</evidence>
<dbReference type="FunCoup" id="I1IGF3">
    <property type="interactions" value="3"/>
</dbReference>
<dbReference type="InterPro" id="IPR038005">
    <property type="entry name" value="RX-like_CC"/>
</dbReference>
<dbReference type="EnsemblPlants" id="PNT62320">
    <property type="protein sequence ID" value="PNT62320"/>
    <property type="gene ID" value="BRADI_4g01687v3"/>
</dbReference>
<keyword evidence="5" id="KW-0611">Plant defense</keyword>
<keyword evidence="2" id="KW-0433">Leucine-rich repeat</keyword>
<feature type="domain" description="NB-ARC" evidence="8">
    <location>
        <begin position="179"/>
        <end position="353"/>
    </location>
</feature>
<dbReference type="RefSeq" id="XP_024319288.1">
    <property type="nucleotide sequence ID" value="XM_024463520.1"/>
</dbReference>
<dbReference type="InterPro" id="IPR027417">
    <property type="entry name" value="P-loop_NTPase"/>
</dbReference>
<dbReference type="EnsemblPlants" id="KQJ85785">
    <property type="protein sequence ID" value="KQJ85785"/>
    <property type="gene ID" value="BRADI_4g01687v3"/>
</dbReference>
<dbReference type="Gene3D" id="1.10.10.10">
    <property type="entry name" value="Winged helix-like DNA-binding domain superfamily/Winged helix DNA-binding domain"/>
    <property type="match status" value="1"/>
</dbReference>
<sequence>MEVAAGAMSPLLHKLGELLVGEFNLEKRVRKGITSLETELALIHATLLKVAEVPPDQLDMDVKVWAGKVRDLSYDMEDAADSFMVRVEERSDGEQPTNMKNKVKNFLKKTTKLFGKGKALHQISDAIEEARDLAKELTDLRKRYKLEMHSTGVRANIDPRLLDMYKDVTEIVGIEEGRDKLVQRLTAGDEGSDHQVKTISIVGFGGLGKTTLAKAVYDRIKVNFDCGAFVSVSRSPDIKKVFKDILYQLDKDKFQNIHTTTRDEKLLIDELHEFLNDKRYLIVIDDIWDQKTWGVIKCALSRNGLGSRIITTTRNINVSEACCSSDADTVHRMKPLSDKESQMLFYKRIFHSETGCPHELQEISKGILKKCGGVPLAIITVASLLSSDEQIKSKDHWCNLMNSIGHGLTEGALVEDMKRILSFSYYDLPSHLKTCLLYLSIFPEDYEIERERLIWRWIAEGFIQYREREKSLFEIGESYFNELVNRSMIQPVHINCEDKARACRVHDMVLDLICSFSSEENFVTIWEAKGRRSIHDSLRKVRRLSLQNTSMAELSNPELGTTNMSQVRSFSLFMNEDVNPMPSLSPFQVLRVLDLEGCYLFGKQDKINLRHLGSLIHLRFLGLKGTRVGEHQMEVGRLHFLQTLDIRCTYMEELSPSVFRLRQLVRLCIDSCTKVLVGLGNLVSLEELGTMDVRHFSDDDFKELGNLTELRVLSISFSEEQNEEKHKALADSIGNMHKLQSLEFAGTTGRIDFIPGAWVPPPGLCKFTTGSKRFSTLPKWINPSSLPFLSYLWIRMDQVRGEHIQILGTLRALRFLCIQIKSDGLMEERAAIERGFMVTAYPRLRECRFLGFVSVPCMFPRGAMPMLRLLELWLRTLDIGSDLGMGHLPSLEQVSVGLVCKEASVEEVTKGETAVRLAAQEHPNRPTLHITRHDLEPLVEEELQRMNGTNE</sequence>
<evidence type="ECO:0000256" key="4">
    <source>
        <dbReference type="ARBA" id="ARBA00022741"/>
    </source>
</evidence>
<dbReference type="ExpressionAtlas" id="I1IGF3">
    <property type="expression patterns" value="baseline and differential"/>
</dbReference>
<dbReference type="InterPro" id="IPR032675">
    <property type="entry name" value="LRR_dom_sf"/>
</dbReference>
<dbReference type="InterPro" id="IPR042197">
    <property type="entry name" value="Apaf_helical"/>
</dbReference>
<name>I1IGF3_BRADI</name>
<dbReference type="Gramene" id="PNT62320">
    <property type="protein sequence ID" value="PNT62320"/>
    <property type="gene ID" value="BRADI_4g01687v3"/>
</dbReference>
<evidence type="ECO:0000256" key="5">
    <source>
        <dbReference type="ARBA" id="ARBA00022821"/>
    </source>
</evidence>
<dbReference type="Gene3D" id="1.10.8.430">
    <property type="entry name" value="Helical domain of apoptotic protease-activating factors"/>
    <property type="match status" value="1"/>
</dbReference>
<keyword evidence="6 7" id="KW-0175">Coiled coil</keyword>
<reference evidence="13" key="3">
    <citation type="submission" date="2018-08" db="UniProtKB">
        <authorList>
            <consortium name="EnsemblPlants"/>
        </authorList>
    </citation>
    <scope>IDENTIFICATION</scope>
    <source>
        <strain evidence="13">cv. Bd21</strain>
    </source>
</reference>
<dbReference type="RefSeq" id="XP_024319287.1">
    <property type="nucleotide sequence ID" value="XM_024463519.1"/>
</dbReference>
<dbReference type="FunFam" id="1.10.10.10:FF:000322">
    <property type="entry name" value="Probable disease resistance protein At1g63360"/>
    <property type="match status" value="1"/>
</dbReference>
<dbReference type="InterPro" id="IPR002182">
    <property type="entry name" value="NB-ARC"/>
</dbReference>
<dbReference type="Pfam" id="PF23559">
    <property type="entry name" value="WHD_DRP"/>
    <property type="match status" value="1"/>
</dbReference>
<dbReference type="EMBL" id="CM000883">
    <property type="protein sequence ID" value="KQJ85785.1"/>
    <property type="molecule type" value="Genomic_DNA"/>
</dbReference>
<dbReference type="CDD" id="cd14798">
    <property type="entry name" value="RX-CC_like"/>
    <property type="match status" value="1"/>
</dbReference>
<dbReference type="SUPFAM" id="SSF52540">
    <property type="entry name" value="P-loop containing nucleoside triphosphate hydrolases"/>
    <property type="match status" value="1"/>
</dbReference>
<dbReference type="GO" id="GO:0098542">
    <property type="term" value="P:defense response to other organism"/>
    <property type="evidence" value="ECO:0000318"/>
    <property type="project" value="GO_Central"/>
</dbReference>
<feature type="domain" description="Disease resistance protein winged helix" evidence="10">
    <location>
        <begin position="441"/>
        <end position="513"/>
    </location>
</feature>
<dbReference type="Pfam" id="PF18052">
    <property type="entry name" value="Rx_N"/>
    <property type="match status" value="1"/>
</dbReference>
<evidence type="ECO:0000259" key="8">
    <source>
        <dbReference type="Pfam" id="PF00931"/>
    </source>
</evidence>
<dbReference type="OMA" id="CANMNED"/>
<dbReference type="EMBL" id="CM000883">
    <property type="protein sequence ID" value="PNT62322.1"/>
    <property type="molecule type" value="Genomic_DNA"/>
</dbReference>
<evidence type="ECO:0000313" key="14">
    <source>
        <dbReference type="Proteomes" id="UP000008810"/>
    </source>
</evidence>
<dbReference type="Gramene" id="KQJ85785">
    <property type="protein sequence ID" value="KQJ85785"/>
    <property type="gene ID" value="BRADI_4g01687v3"/>
</dbReference>
<dbReference type="Proteomes" id="UP000008810">
    <property type="component" value="Chromosome 4"/>
</dbReference>
<dbReference type="EMBL" id="CM000883">
    <property type="protein sequence ID" value="PNT62320.1"/>
    <property type="molecule type" value="Genomic_DNA"/>
</dbReference>
<dbReference type="Gene3D" id="3.80.10.10">
    <property type="entry name" value="Ribonuclease Inhibitor"/>
    <property type="match status" value="1"/>
</dbReference>
<dbReference type="eggNOG" id="KOG4658">
    <property type="taxonomic scope" value="Eukaryota"/>
</dbReference>
<dbReference type="RefSeq" id="XP_024319286.1">
    <property type="nucleotide sequence ID" value="XM_024463518.1"/>
</dbReference>
<evidence type="ECO:0000256" key="1">
    <source>
        <dbReference type="ARBA" id="ARBA00008894"/>
    </source>
</evidence>
<dbReference type="KEGG" id="bdi:100840982"/>
<dbReference type="Gramene" id="PNT62322">
    <property type="protein sequence ID" value="PNT62322"/>
    <property type="gene ID" value="BRADI_4g01687v3"/>
</dbReference>
<dbReference type="InterPro" id="IPR058922">
    <property type="entry name" value="WHD_DRP"/>
</dbReference>
<gene>
    <name evidence="13" type="primary">LOC100840982</name>
    <name evidence="12" type="ORF">BRADI_4g01687v3</name>
</gene>
<organism evidence="12">
    <name type="scientific">Brachypodium distachyon</name>
    <name type="common">Purple false brome</name>
    <name type="synonym">Trachynia distachya</name>
    <dbReference type="NCBI Taxonomy" id="15368"/>
    <lineage>
        <taxon>Eukaryota</taxon>
        <taxon>Viridiplantae</taxon>
        <taxon>Streptophyta</taxon>
        <taxon>Embryophyta</taxon>
        <taxon>Tracheophyta</taxon>
        <taxon>Spermatophyta</taxon>
        <taxon>Magnoliopsida</taxon>
        <taxon>Liliopsida</taxon>
        <taxon>Poales</taxon>
        <taxon>Poaceae</taxon>
        <taxon>BOP clade</taxon>
        <taxon>Pooideae</taxon>
        <taxon>Stipodae</taxon>
        <taxon>Brachypodieae</taxon>
        <taxon>Brachypodium</taxon>
    </lineage>
</organism>
<dbReference type="OrthoDB" id="682957at2759"/>
<dbReference type="Gene3D" id="1.20.5.4130">
    <property type="match status" value="1"/>
</dbReference>
<proteinExistence type="inferred from homology"/>
<dbReference type="InterPro" id="IPR041118">
    <property type="entry name" value="Rx_N"/>
</dbReference>
<dbReference type="GeneID" id="100840982"/>
<dbReference type="GO" id="GO:0042742">
    <property type="term" value="P:defense response to bacterium"/>
    <property type="evidence" value="ECO:0007669"/>
    <property type="project" value="UniProtKB-ARBA"/>
</dbReference>
<dbReference type="EnsemblPlants" id="PNT62319">
    <property type="protein sequence ID" value="PNT62319"/>
    <property type="gene ID" value="BRADI_4g01687v3"/>
</dbReference>
<feature type="coiled-coil region" evidence="7">
    <location>
        <begin position="120"/>
        <end position="147"/>
    </location>
</feature>
<dbReference type="Pfam" id="PF23598">
    <property type="entry name" value="LRR_14"/>
    <property type="match status" value="1"/>
</dbReference>
<dbReference type="PANTHER" id="PTHR23155:SF1116">
    <property type="entry name" value="OS12G0273300 PROTEIN"/>
    <property type="match status" value="1"/>
</dbReference>
<dbReference type="GO" id="GO:0009626">
    <property type="term" value="P:plant-type hypersensitive response"/>
    <property type="evidence" value="ECO:0007669"/>
    <property type="project" value="UniProtKB-ARBA"/>
</dbReference>
<evidence type="ECO:0000256" key="7">
    <source>
        <dbReference type="SAM" id="Coils"/>
    </source>
</evidence>
<dbReference type="Pfam" id="PF00931">
    <property type="entry name" value="NB-ARC"/>
    <property type="match status" value="1"/>
</dbReference>
<dbReference type="GO" id="GO:0043531">
    <property type="term" value="F:ADP binding"/>
    <property type="evidence" value="ECO:0007669"/>
    <property type="project" value="InterPro"/>
</dbReference>
<comment type="similarity">
    <text evidence="1">Belongs to the disease resistance NB-LRR family.</text>
</comment>
<evidence type="ECO:0000256" key="3">
    <source>
        <dbReference type="ARBA" id="ARBA00022737"/>
    </source>
</evidence>
<evidence type="ECO:0000259" key="9">
    <source>
        <dbReference type="Pfam" id="PF18052"/>
    </source>
</evidence>
<evidence type="ECO:0000259" key="10">
    <source>
        <dbReference type="Pfam" id="PF23559"/>
    </source>
</evidence>
<feature type="domain" description="Disease resistance R13L4/SHOC-2-like LRR" evidence="11">
    <location>
        <begin position="566"/>
        <end position="928"/>
    </location>
</feature>
<dbReference type="RefSeq" id="XP_024319285.1">
    <property type="nucleotide sequence ID" value="XM_024463517.1"/>
</dbReference>
<protein>
    <submittedName>
        <fullName evidence="12 13">Uncharacterized protein</fullName>
    </submittedName>
</protein>
<dbReference type="InterPro" id="IPR055414">
    <property type="entry name" value="LRR_R13L4/SHOC2-like"/>
</dbReference>